<proteinExistence type="predicted"/>
<dbReference type="RefSeq" id="WP_413259573.1">
    <property type="nucleotide sequence ID" value="NZ_JBHFNS010000084.1"/>
</dbReference>
<evidence type="ECO:0000313" key="2">
    <source>
        <dbReference type="Proteomes" id="UP001576776"/>
    </source>
</evidence>
<protein>
    <submittedName>
        <fullName evidence="1">Uncharacterized protein</fullName>
    </submittedName>
</protein>
<name>A0ABV4YHD9_9CYAN</name>
<gene>
    <name evidence="1" type="ORF">ACE1B6_22805</name>
</gene>
<organism evidence="1 2">
    <name type="scientific">Floridaenema fluviatile BLCC-F154</name>
    <dbReference type="NCBI Taxonomy" id="3153640"/>
    <lineage>
        <taxon>Bacteria</taxon>
        <taxon>Bacillati</taxon>
        <taxon>Cyanobacteriota</taxon>
        <taxon>Cyanophyceae</taxon>
        <taxon>Oscillatoriophycideae</taxon>
        <taxon>Aerosakkonematales</taxon>
        <taxon>Aerosakkonemataceae</taxon>
        <taxon>Floridanema</taxon>
        <taxon>Floridanema fluviatile</taxon>
    </lineage>
</organism>
<comment type="caution">
    <text evidence="1">The sequence shown here is derived from an EMBL/GenBank/DDBJ whole genome shotgun (WGS) entry which is preliminary data.</text>
</comment>
<evidence type="ECO:0000313" key="1">
    <source>
        <dbReference type="EMBL" id="MFB2938088.1"/>
    </source>
</evidence>
<keyword evidence="2" id="KW-1185">Reference proteome</keyword>
<reference evidence="1 2" key="1">
    <citation type="submission" date="2024-09" db="EMBL/GenBank/DDBJ databases">
        <title>Floridaenema gen nov. (Aerosakkonemataceae, Aerosakkonematales ord. nov., Cyanobacteria) from benthic tropical and subtropical fresh waters, with the description of four new species.</title>
        <authorList>
            <person name="Moretto J.A."/>
            <person name="Berthold D.E."/>
            <person name="Lefler F.W."/>
            <person name="Huang I.-S."/>
            <person name="Laughinghouse H. IV."/>
        </authorList>
    </citation>
    <scope>NUCLEOTIDE SEQUENCE [LARGE SCALE GENOMIC DNA]</scope>
    <source>
        <strain evidence="1 2">BLCC-F154</strain>
    </source>
</reference>
<dbReference type="Proteomes" id="UP001576776">
    <property type="component" value="Unassembled WGS sequence"/>
</dbReference>
<sequence>MIQNVKFGLKLLIATFGTVGITLTLATLTEAQSTTKTFRYNNQTYTVRVIQGAGDERVIEIGVNAPTESGDRSLTTYRQYSGSCSGSQYSFLGEHGEDRNGVVRFSNPQSSRTIIKVSDGAGKVVQQGFKTACGR</sequence>
<accession>A0ABV4YHD9</accession>
<dbReference type="EMBL" id="JBHFNS010000084">
    <property type="protein sequence ID" value="MFB2938088.1"/>
    <property type="molecule type" value="Genomic_DNA"/>
</dbReference>